<evidence type="ECO:0000256" key="7">
    <source>
        <dbReference type="ARBA" id="ARBA00023242"/>
    </source>
</evidence>
<dbReference type="GO" id="GO:0005634">
    <property type="term" value="C:nucleus"/>
    <property type="evidence" value="ECO:0007669"/>
    <property type="project" value="UniProtKB-SubCell"/>
</dbReference>
<organism evidence="9">
    <name type="scientific">Pectinophora gossypiella</name>
    <name type="common">Cotton pink bollworm</name>
    <name type="synonym">Depressaria gossypiella</name>
    <dbReference type="NCBI Taxonomy" id="13191"/>
    <lineage>
        <taxon>Eukaryota</taxon>
        <taxon>Metazoa</taxon>
        <taxon>Ecdysozoa</taxon>
        <taxon>Arthropoda</taxon>
        <taxon>Hexapoda</taxon>
        <taxon>Insecta</taxon>
        <taxon>Pterygota</taxon>
        <taxon>Neoptera</taxon>
        <taxon>Endopterygota</taxon>
        <taxon>Lepidoptera</taxon>
        <taxon>Glossata</taxon>
        <taxon>Ditrysia</taxon>
        <taxon>Gelechioidea</taxon>
        <taxon>Gelechiidae</taxon>
        <taxon>Apatetrinae</taxon>
        <taxon>Pectinophora</taxon>
    </lineage>
</organism>
<keyword evidence="7" id="KW-0539">Nucleus</keyword>
<protein>
    <recommendedName>
        <fullName evidence="8">DDE Tnp4 domain-containing protein</fullName>
    </recommendedName>
</protein>
<evidence type="ECO:0000313" key="9">
    <source>
        <dbReference type="EMBL" id="JAT87200.1"/>
    </source>
</evidence>
<feature type="non-terminal residue" evidence="9">
    <location>
        <position position="1"/>
    </location>
</feature>
<evidence type="ECO:0000256" key="2">
    <source>
        <dbReference type="ARBA" id="ARBA00004123"/>
    </source>
</evidence>
<dbReference type="InterPro" id="IPR027806">
    <property type="entry name" value="HARBI1_dom"/>
</dbReference>
<evidence type="ECO:0000256" key="1">
    <source>
        <dbReference type="ARBA" id="ARBA00001968"/>
    </source>
</evidence>
<keyword evidence="6" id="KW-0378">Hydrolase</keyword>
<feature type="domain" description="DDE Tnp4" evidence="8">
    <location>
        <begin position="166"/>
        <end position="333"/>
    </location>
</feature>
<dbReference type="AlphaFoldDB" id="A0A1E1WJK7"/>
<dbReference type="EMBL" id="GDQN01003854">
    <property type="protein sequence ID" value="JAT87200.1"/>
    <property type="molecule type" value="Transcribed_RNA"/>
</dbReference>
<dbReference type="PANTHER" id="PTHR22930">
    <property type="match status" value="1"/>
</dbReference>
<dbReference type="GO" id="GO:0046872">
    <property type="term" value="F:metal ion binding"/>
    <property type="evidence" value="ECO:0007669"/>
    <property type="project" value="UniProtKB-KW"/>
</dbReference>
<dbReference type="GO" id="GO:0004518">
    <property type="term" value="F:nuclease activity"/>
    <property type="evidence" value="ECO:0007669"/>
    <property type="project" value="UniProtKB-KW"/>
</dbReference>
<evidence type="ECO:0000256" key="3">
    <source>
        <dbReference type="ARBA" id="ARBA00006958"/>
    </source>
</evidence>
<dbReference type="PANTHER" id="PTHR22930:SF269">
    <property type="entry name" value="NUCLEASE HARBI1-LIKE PROTEIN"/>
    <property type="match status" value="1"/>
</dbReference>
<comment type="similarity">
    <text evidence="3">Belongs to the HARBI1 family.</text>
</comment>
<dbReference type="OrthoDB" id="2668416at2759"/>
<sequence length="398" mass="46108">SSSSDDDILACYYVYRLRKKRKRYWRHPYIENNINCRIFVAAQELSLDDEKFLLMYRMSRKTYKELLNLLSTVLTKQNTRFRECVSADERLLITLRYLGTGSTFSSLALYFARGISTISNIIAETTEAIWTILQNEYMAIPSTEKWKEISNRFYEIWNMPNCLGGMDGKHVRIQKLPNSGSTNYNYKGYHSIILFAVCDADGLFTMIETGYAGRNSDGGIFKASALSYWLERDGINIPTAAPLPHDNTLQEVPYFFVADNAFPLTRRVLRPYPMARITNEKRIYNYRHARARKTIECAFGMMTQKFQVFLTPIRSSNYATINNIIKSACVLHNFIRLREGNSYSAVDMEGIRQTRSFHFEQDLITINPTSSGATVRKYMTNYFITQRGALPWQNNHCV</sequence>
<dbReference type="GO" id="GO:0016787">
    <property type="term" value="F:hydrolase activity"/>
    <property type="evidence" value="ECO:0007669"/>
    <property type="project" value="UniProtKB-KW"/>
</dbReference>
<accession>A0A1E1WJK7</accession>
<reference evidence="9" key="1">
    <citation type="submission" date="2015-09" db="EMBL/GenBank/DDBJ databases">
        <title>De novo assembly of Pectinophora gossypiella (Pink Bollworm) gut transcriptome.</title>
        <authorList>
            <person name="Tassone E.E."/>
        </authorList>
    </citation>
    <scope>NUCLEOTIDE SEQUENCE</scope>
</reference>
<dbReference type="Pfam" id="PF13359">
    <property type="entry name" value="DDE_Tnp_4"/>
    <property type="match status" value="1"/>
</dbReference>
<keyword evidence="5" id="KW-0479">Metal-binding</keyword>
<name>A0A1E1WJK7_PECGO</name>
<keyword evidence="4" id="KW-0540">Nuclease</keyword>
<dbReference type="InterPro" id="IPR045249">
    <property type="entry name" value="HARBI1-like"/>
</dbReference>
<gene>
    <name evidence="9" type="ORF">g.8560</name>
</gene>
<proteinExistence type="inferred from homology"/>
<evidence type="ECO:0000259" key="8">
    <source>
        <dbReference type="Pfam" id="PF13359"/>
    </source>
</evidence>
<evidence type="ECO:0000256" key="6">
    <source>
        <dbReference type="ARBA" id="ARBA00022801"/>
    </source>
</evidence>
<evidence type="ECO:0000256" key="5">
    <source>
        <dbReference type="ARBA" id="ARBA00022723"/>
    </source>
</evidence>
<comment type="cofactor">
    <cofactor evidence="1">
        <name>a divalent metal cation</name>
        <dbReference type="ChEBI" id="CHEBI:60240"/>
    </cofactor>
</comment>
<evidence type="ECO:0000256" key="4">
    <source>
        <dbReference type="ARBA" id="ARBA00022722"/>
    </source>
</evidence>
<comment type="subcellular location">
    <subcellularLocation>
        <location evidence="2">Nucleus</location>
    </subcellularLocation>
</comment>